<dbReference type="SUPFAM" id="SSF51230">
    <property type="entry name" value="Single hybrid motif"/>
    <property type="match status" value="1"/>
</dbReference>
<dbReference type="PANTHER" id="PTHR18866">
    <property type="entry name" value="CARBOXYLASE:PYRUVATE/ACETYL-COA/PROPIONYL-COA CARBOXYLASE"/>
    <property type="match status" value="1"/>
</dbReference>
<dbReference type="SUPFAM" id="SSF52440">
    <property type="entry name" value="PreATP-grasp domain"/>
    <property type="match status" value="1"/>
</dbReference>
<dbReference type="Pfam" id="PF02786">
    <property type="entry name" value="CPSase_L_D2"/>
    <property type="match status" value="1"/>
</dbReference>
<evidence type="ECO:0000313" key="12">
    <source>
        <dbReference type="Proteomes" id="UP000198832"/>
    </source>
</evidence>
<evidence type="ECO:0000313" key="11">
    <source>
        <dbReference type="EMBL" id="SFC13962.1"/>
    </source>
</evidence>
<keyword evidence="4 7" id="KW-0067">ATP-binding</keyword>
<keyword evidence="3 7" id="KW-0547">Nucleotide-binding</keyword>
<evidence type="ECO:0000256" key="7">
    <source>
        <dbReference type="PROSITE-ProRule" id="PRU00409"/>
    </source>
</evidence>
<dbReference type="SUPFAM" id="SSF51246">
    <property type="entry name" value="Rudiment single hybrid motif"/>
    <property type="match status" value="1"/>
</dbReference>
<dbReference type="InterPro" id="IPR050856">
    <property type="entry name" value="Biotin_carboxylase_complex"/>
</dbReference>
<dbReference type="InterPro" id="IPR016185">
    <property type="entry name" value="PreATP-grasp_dom_sf"/>
</dbReference>
<reference evidence="11 12" key="1">
    <citation type="submission" date="2016-10" db="EMBL/GenBank/DDBJ databases">
        <authorList>
            <person name="de Groot N.N."/>
        </authorList>
    </citation>
    <scope>NUCLEOTIDE SEQUENCE [LARGE SCALE GENOMIC DNA]</scope>
    <source>
        <strain evidence="11 12">CGMCC 1.7056</strain>
    </source>
</reference>
<dbReference type="PROSITE" id="PS50975">
    <property type="entry name" value="ATP_GRASP"/>
    <property type="match status" value="1"/>
</dbReference>
<dbReference type="Gene3D" id="3.30.470.20">
    <property type="entry name" value="ATP-grasp fold, B domain"/>
    <property type="match status" value="1"/>
</dbReference>
<dbReference type="SMART" id="SM00878">
    <property type="entry name" value="Biotin_carb_C"/>
    <property type="match status" value="1"/>
</dbReference>
<dbReference type="STRING" id="574651.SAMN04487968_10438"/>
<dbReference type="PROSITE" id="PS00867">
    <property type="entry name" value="CPSASE_2"/>
    <property type="match status" value="1"/>
</dbReference>
<dbReference type="InterPro" id="IPR001882">
    <property type="entry name" value="Biotin_BS"/>
</dbReference>
<dbReference type="InterPro" id="IPR011761">
    <property type="entry name" value="ATP-grasp"/>
</dbReference>
<feature type="domain" description="Biotin carboxylation" evidence="10">
    <location>
        <begin position="4"/>
        <end position="457"/>
    </location>
</feature>
<evidence type="ECO:0000256" key="5">
    <source>
        <dbReference type="ARBA" id="ARBA00023267"/>
    </source>
</evidence>
<evidence type="ECO:0000256" key="2">
    <source>
        <dbReference type="ARBA" id="ARBA00022598"/>
    </source>
</evidence>
<evidence type="ECO:0000256" key="3">
    <source>
        <dbReference type="ARBA" id="ARBA00022741"/>
    </source>
</evidence>
<dbReference type="InterPro" id="IPR011053">
    <property type="entry name" value="Single_hybrid_motif"/>
</dbReference>
<evidence type="ECO:0000256" key="6">
    <source>
        <dbReference type="ARBA" id="ARBA00048501"/>
    </source>
</evidence>
<organism evidence="11 12">
    <name type="scientific">Nocardioides terrae</name>
    <dbReference type="NCBI Taxonomy" id="574651"/>
    <lineage>
        <taxon>Bacteria</taxon>
        <taxon>Bacillati</taxon>
        <taxon>Actinomycetota</taxon>
        <taxon>Actinomycetes</taxon>
        <taxon>Propionibacteriales</taxon>
        <taxon>Nocardioidaceae</taxon>
        <taxon>Nocardioides</taxon>
    </lineage>
</organism>
<accession>A0A1I1GRN9</accession>
<dbReference type="GO" id="GO:0046872">
    <property type="term" value="F:metal ion binding"/>
    <property type="evidence" value="ECO:0007669"/>
    <property type="project" value="InterPro"/>
</dbReference>
<name>A0A1I1GRN9_9ACTN</name>
<dbReference type="InterPro" id="IPR005482">
    <property type="entry name" value="Biotin_COase_C"/>
</dbReference>
<dbReference type="InterPro" id="IPR005481">
    <property type="entry name" value="BC-like_N"/>
</dbReference>
<dbReference type="CDD" id="cd06850">
    <property type="entry name" value="biotinyl_domain"/>
    <property type="match status" value="1"/>
</dbReference>
<dbReference type="Proteomes" id="UP000198832">
    <property type="component" value="Unassembled WGS sequence"/>
</dbReference>
<sequence>MTPVISRVLVANRGEIASRVFRTCRRLGITTVAVFSDADEALPYVAEADLAVRLPGSAPSDTYLRGDLVVATALKAGADAIHPGYGFLSENASFARAVIDAGLTWIGPSPESIDAMGSKIGAKAIMAAAGVPVLSAPDRPTEADLPLLVKASAGGGGRGMRVVRSLSALEDEIAAARAEAESAFGDGTVFVEPYVERGRHVEVQLVDSSVFGDRDCSIQRRHQKVLEEAPAPGLPDDVRTAMHDAARKAAEAIDYRGAGTVEFLYDEATQRFWFLEMNTRLQVEHPVTEEVFGVDLVELQISSARAVPGLDAPPPSGSGYSTGEPVVGRVASASGRIETTPQGHAIEVRLYAEDPAADYAPQTGTLTRFEIPAMEGIRVEAGFGSGSTVTPFYDAMLAKVIGHAPTRAESARRLAAALRRARIHGVRTNREQLVAILESPEFLAERLSTAFLADGGPLGACGAGATSESAQGSRWPREQQEVRKAAALAVAETARATRKVQQRIPVGFRTVTSQPQRVEFTDGTSAEWYGGRDGYRVEGVTVVSIRAARPSRTSSTSEVVPSSISEVEVVLEVDGVRSTYDVCVTGDRIDVDGPFGHTALERVPRFVDPATQVAEGSLLAPMPGSVVAVHVVIGDRVAEGQPLLVVEAMKMQHTVVAPRAGTVTELAATIGRQVEAGAVLAVVEGTQSADTAEEQA</sequence>
<dbReference type="PROSITE" id="PS50979">
    <property type="entry name" value="BC"/>
    <property type="match status" value="1"/>
</dbReference>
<keyword evidence="12" id="KW-1185">Reference proteome</keyword>
<dbReference type="PANTHER" id="PTHR18866:SF126">
    <property type="entry name" value="BIOTIN CARBOXYLASE"/>
    <property type="match status" value="1"/>
</dbReference>
<dbReference type="FunFam" id="2.40.50.100:FF:000003">
    <property type="entry name" value="Acetyl-CoA carboxylase biotin carboxyl carrier protein"/>
    <property type="match status" value="1"/>
</dbReference>
<proteinExistence type="predicted"/>
<dbReference type="SUPFAM" id="SSF56059">
    <property type="entry name" value="Glutathione synthetase ATP-binding domain-like"/>
    <property type="match status" value="1"/>
</dbReference>
<dbReference type="Pfam" id="PF00289">
    <property type="entry name" value="Biotin_carb_N"/>
    <property type="match status" value="1"/>
</dbReference>
<protein>
    <submittedName>
        <fullName evidence="11">Propionyl-CoA carboxylase alpha chain</fullName>
    </submittedName>
</protein>
<comment type="cofactor">
    <cofactor evidence="1">
        <name>biotin</name>
        <dbReference type="ChEBI" id="CHEBI:57586"/>
    </cofactor>
</comment>
<dbReference type="AlphaFoldDB" id="A0A1I1GRN9"/>
<dbReference type="EMBL" id="FOLB01000004">
    <property type="protein sequence ID" value="SFC13962.1"/>
    <property type="molecule type" value="Genomic_DNA"/>
</dbReference>
<dbReference type="PROSITE" id="PS50968">
    <property type="entry name" value="BIOTINYL_LIPOYL"/>
    <property type="match status" value="1"/>
</dbReference>
<dbReference type="Pfam" id="PF02785">
    <property type="entry name" value="Biotin_carb_C"/>
    <property type="match status" value="1"/>
</dbReference>
<evidence type="ECO:0000259" key="9">
    <source>
        <dbReference type="PROSITE" id="PS50975"/>
    </source>
</evidence>
<feature type="domain" description="ATP-grasp" evidence="9">
    <location>
        <begin position="118"/>
        <end position="305"/>
    </location>
</feature>
<feature type="domain" description="Lipoyl-binding" evidence="8">
    <location>
        <begin position="609"/>
        <end position="684"/>
    </location>
</feature>
<dbReference type="GO" id="GO:0005524">
    <property type="term" value="F:ATP binding"/>
    <property type="evidence" value="ECO:0007669"/>
    <property type="project" value="UniProtKB-UniRule"/>
</dbReference>
<evidence type="ECO:0000256" key="4">
    <source>
        <dbReference type="ARBA" id="ARBA00022840"/>
    </source>
</evidence>
<dbReference type="InterPro" id="IPR011054">
    <property type="entry name" value="Rudment_hybrid_motif"/>
</dbReference>
<dbReference type="GO" id="GO:0004075">
    <property type="term" value="F:biotin carboxylase activity"/>
    <property type="evidence" value="ECO:0007669"/>
    <property type="project" value="UniProtKB-EC"/>
</dbReference>
<dbReference type="FunFam" id="3.40.50.20:FF:000010">
    <property type="entry name" value="Propionyl-CoA carboxylase subunit alpha"/>
    <property type="match status" value="1"/>
</dbReference>
<comment type="catalytic activity">
    <reaction evidence="6">
        <text>N(6)-biotinyl-L-lysyl-[protein] + hydrogencarbonate + ATP = N(6)-carboxybiotinyl-L-lysyl-[protein] + ADP + phosphate + H(+)</text>
        <dbReference type="Rhea" id="RHEA:13501"/>
        <dbReference type="Rhea" id="RHEA-COMP:10505"/>
        <dbReference type="Rhea" id="RHEA-COMP:10506"/>
        <dbReference type="ChEBI" id="CHEBI:15378"/>
        <dbReference type="ChEBI" id="CHEBI:17544"/>
        <dbReference type="ChEBI" id="CHEBI:30616"/>
        <dbReference type="ChEBI" id="CHEBI:43474"/>
        <dbReference type="ChEBI" id="CHEBI:83144"/>
        <dbReference type="ChEBI" id="CHEBI:83145"/>
        <dbReference type="ChEBI" id="CHEBI:456216"/>
        <dbReference type="EC" id="6.3.4.14"/>
    </reaction>
    <physiologicalReaction direction="left-to-right" evidence="6">
        <dbReference type="Rhea" id="RHEA:13502"/>
    </physiologicalReaction>
</comment>
<dbReference type="Gene3D" id="2.40.50.100">
    <property type="match status" value="1"/>
</dbReference>
<keyword evidence="2" id="KW-0436">Ligase</keyword>
<dbReference type="InterPro" id="IPR005479">
    <property type="entry name" value="CPAse_ATP-bd"/>
</dbReference>
<dbReference type="InterPro" id="IPR000089">
    <property type="entry name" value="Biotin_lipoyl"/>
</dbReference>
<gene>
    <name evidence="11" type="ORF">SAMN04487968_10438</name>
</gene>
<dbReference type="InterPro" id="IPR011764">
    <property type="entry name" value="Biotin_carboxylation_dom"/>
</dbReference>
<evidence type="ECO:0000259" key="8">
    <source>
        <dbReference type="PROSITE" id="PS50968"/>
    </source>
</evidence>
<evidence type="ECO:0000259" key="10">
    <source>
        <dbReference type="PROSITE" id="PS50979"/>
    </source>
</evidence>
<evidence type="ECO:0000256" key="1">
    <source>
        <dbReference type="ARBA" id="ARBA00001953"/>
    </source>
</evidence>
<dbReference type="Pfam" id="PF00364">
    <property type="entry name" value="Biotin_lipoyl"/>
    <property type="match status" value="1"/>
</dbReference>
<dbReference type="PROSITE" id="PS00188">
    <property type="entry name" value="BIOTIN"/>
    <property type="match status" value="1"/>
</dbReference>
<keyword evidence="5" id="KW-0092">Biotin</keyword>